<dbReference type="SMART" id="SM00848">
    <property type="entry name" value="Inhibitor_I29"/>
    <property type="match status" value="1"/>
</dbReference>
<dbReference type="PANTHER" id="PTHR12411">
    <property type="entry name" value="CYSTEINE PROTEASE FAMILY C1-RELATED"/>
    <property type="match status" value="1"/>
</dbReference>
<dbReference type="Gene3D" id="1.10.287.2250">
    <property type="match status" value="1"/>
</dbReference>
<dbReference type="AlphaFoldDB" id="A0A8J5KJN6"/>
<dbReference type="Pfam" id="PF00112">
    <property type="entry name" value="Peptidase_C1"/>
    <property type="match status" value="1"/>
</dbReference>
<evidence type="ECO:0000313" key="4">
    <source>
        <dbReference type="EMBL" id="KAG7169494.1"/>
    </source>
</evidence>
<dbReference type="GO" id="GO:0008234">
    <property type="term" value="F:cysteine-type peptidase activity"/>
    <property type="evidence" value="ECO:0007669"/>
    <property type="project" value="InterPro"/>
</dbReference>
<dbReference type="Proteomes" id="UP000747542">
    <property type="component" value="Unassembled WGS sequence"/>
</dbReference>
<sequence length="181" mass="20096">VRYYCVAGLTAATETLTSWKLFKARYGRQYESLVEENYRYGIFKKNEERVNNHNLKHERGEVTFTMAMNQLFGGSALHKEGKLVSLSEQQLWTAQGDYGNFGCGGGNMDSAFQYIKDNKGIDTECSYSYEAKNGHCRFNKTSVAPPSGTVYYEPKCSPTMLDHGVLVVGYGTSSSGGGTGW</sequence>
<dbReference type="InterPro" id="IPR000668">
    <property type="entry name" value="Peptidase_C1A_C"/>
</dbReference>
<evidence type="ECO:0000256" key="1">
    <source>
        <dbReference type="ARBA" id="ARBA00008455"/>
    </source>
</evidence>
<dbReference type="InterPro" id="IPR038765">
    <property type="entry name" value="Papain-like_cys_pep_sf"/>
</dbReference>
<dbReference type="InterPro" id="IPR013128">
    <property type="entry name" value="Peptidase_C1A"/>
</dbReference>
<evidence type="ECO:0000259" key="2">
    <source>
        <dbReference type="SMART" id="SM00645"/>
    </source>
</evidence>
<keyword evidence="5" id="KW-1185">Reference proteome</keyword>
<dbReference type="Pfam" id="PF08246">
    <property type="entry name" value="Inhibitor_I29"/>
    <property type="match status" value="1"/>
</dbReference>
<gene>
    <name evidence="4" type="primary">LCP3-L6</name>
    <name evidence="4" type="ORF">Hamer_G027371</name>
</gene>
<reference evidence="4" key="1">
    <citation type="journal article" date="2021" name="Sci. Adv.">
        <title>The American lobster genome reveals insights on longevity, neural, and immune adaptations.</title>
        <authorList>
            <person name="Polinski J.M."/>
            <person name="Zimin A.V."/>
            <person name="Clark K.F."/>
            <person name="Kohn A.B."/>
            <person name="Sadowski N."/>
            <person name="Timp W."/>
            <person name="Ptitsyn A."/>
            <person name="Khanna P."/>
            <person name="Romanova D.Y."/>
            <person name="Williams P."/>
            <person name="Greenwood S.J."/>
            <person name="Moroz L.L."/>
            <person name="Walt D.R."/>
            <person name="Bodnar A.G."/>
        </authorList>
    </citation>
    <scope>NUCLEOTIDE SEQUENCE</scope>
    <source>
        <strain evidence="4">GMGI-L3</strain>
    </source>
</reference>
<protein>
    <submittedName>
        <fullName evidence="4">Digestive cysteine proteinase 3-like 6</fullName>
    </submittedName>
</protein>
<dbReference type="PROSITE" id="PS00639">
    <property type="entry name" value="THIOL_PROTEASE_HIS"/>
    <property type="match status" value="1"/>
</dbReference>
<dbReference type="InterPro" id="IPR013201">
    <property type="entry name" value="Prot_inhib_I29"/>
</dbReference>
<organism evidence="4 5">
    <name type="scientific">Homarus americanus</name>
    <name type="common">American lobster</name>
    <dbReference type="NCBI Taxonomy" id="6706"/>
    <lineage>
        <taxon>Eukaryota</taxon>
        <taxon>Metazoa</taxon>
        <taxon>Ecdysozoa</taxon>
        <taxon>Arthropoda</taxon>
        <taxon>Crustacea</taxon>
        <taxon>Multicrustacea</taxon>
        <taxon>Malacostraca</taxon>
        <taxon>Eumalacostraca</taxon>
        <taxon>Eucarida</taxon>
        <taxon>Decapoda</taxon>
        <taxon>Pleocyemata</taxon>
        <taxon>Astacidea</taxon>
        <taxon>Nephropoidea</taxon>
        <taxon>Nephropidae</taxon>
        <taxon>Homarus</taxon>
    </lineage>
</organism>
<evidence type="ECO:0000259" key="3">
    <source>
        <dbReference type="SMART" id="SM00848"/>
    </source>
</evidence>
<comment type="caution">
    <text evidence="4">The sequence shown here is derived from an EMBL/GenBank/DDBJ whole genome shotgun (WGS) entry which is preliminary data.</text>
</comment>
<dbReference type="Gene3D" id="3.90.70.10">
    <property type="entry name" value="Cysteine proteinases"/>
    <property type="match status" value="1"/>
</dbReference>
<dbReference type="InterPro" id="IPR025660">
    <property type="entry name" value="Pept_his_AS"/>
</dbReference>
<name>A0A8J5KJN6_HOMAM</name>
<dbReference type="GO" id="GO:0006508">
    <property type="term" value="P:proteolysis"/>
    <property type="evidence" value="ECO:0007669"/>
    <property type="project" value="InterPro"/>
</dbReference>
<accession>A0A8J5KJN6</accession>
<dbReference type="SMART" id="SM00645">
    <property type="entry name" value="Pept_C1"/>
    <property type="match status" value="1"/>
</dbReference>
<evidence type="ECO:0000313" key="5">
    <source>
        <dbReference type="Proteomes" id="UP000747542"/>
    </source>
</evidence>
<feature type="domain" description="Cathepsin propeptide inhibitor" evidence="3">
    <location>
        <begin position="19"/>
        <end position="72"/>
    </location>
</feature>
<proteinExistence type="inferred from homology"/>
<comment type="similarity">
    <text evidence="1">Belongs to the peptidase C1 family.</text>
</comment>
<feature type="domain" description="Peptidase C1A papain C-terminal" evidence="2">
    <location>
        <begin position="59"/>
        <end position="181"/>
    </location>
</feature>
<dbReference type="EMBL" id="JAHLQT010016296">
    <property type="protein sequence ID" value="KAG7169494.1"/>
    <property type="molecule type" value="Genomic_DNA"/>
</dbReference>
<dbReference type="SUPFAM" id="SSF54001">
    <property type="entry name" value="Cysteine proteinases"/>
    <property type="match status" value="1"/>
</dbReference>
<feature type="non-terminal residue" evidence="4">
    <location>
        <position position="181"/>
    </location>
</feature>